<dbReference type="EMBL" id="OV651830">
    <property type="protein sequence ID" value="CAH1105220.1"/>
    <property type="molecule type" value="Genomic_DNA"/>
</dbReference>
<organism evidence="1 2">
    <name type="scientific">Psylliodes chrysocephalus</name>
    <dbReference type="NCBI Taxonomy" id="3402493"/>
    <lineage>
        <taxon>Eukaryota</taxon>
        <taxon>Metazoa</taxon>
        <taxon>Ecdysozoa</taxon>
        <taxon>Arthropoda</taxon>
        <taxon>Hexapoda</taxon>
        <taxon>Insecta</taxon>
        <taxon>Pterygota</taxon>
        <taxon>Neoptera</taxon>
        <taxon>Endopterygota</taxon>
        <taxon>Coleoptera</taxon>
        <taxon>Polyphaga</taxon>
        <taxon>Cucujiformia</taxon>
        <taxon>Chrysomeloidea</taxon>
        <taxon>Chrysomelidae</taxon>
        <taxon>Galerucinae</taxon>
        <taxon>Alticini</taxon>
        <taxon>Psylliodes</taxon>
    </lineage>
</organism>
<gene>
    <name evidence="1" type="ORF">PSYICH_LOCUS5654</name>
</gene>
<name>A0A9P0CST9_9CUCU</name>
<keyword evidence="2" id="KW-1185">Reference proteome</keyword>
<sequence>MDTTKLPLNQRKETGDVCRLLDGHDVARKCNSRQVSRCDVRPYLLGIEIKLRLTPIITVFIEELKQANIMSQQSVADADVDIVLKAIETASGNRNNEVVIVSEDTEVLTMLAAPNLEVFLLKPPSARVPDGVYSSESLTPRSACIRFHILFLGAIEGK</sequence>
<evidence type="ECO:0000313" key="1">
    <source>
        <dbReference type="EMBL" id="CAH1105220.1"/>
    </source>
</evidence>
<dbReference type="Proteomes" id="UP001153636">
    <property type="component" value="Chromosome 18"/>
</dbReference>
<proteinExistence type="predicted"/>
<evidence type="ECO:0000313" key="2">
    <source>
        <dbReference type="Proteomes" id="UP001153636"/>
    </source>
</evidence>
<accession>A0A9P0CST9</accession>
<protein>
    <submittedName>
        <fullName evidence="1">Uncharacterized protein</fullName>
    </submittedName>
</protein>
<dbReference type="AlphaFoldDB" id="A0A9P0CST9"/>
<reference evidence="1" key="1">
    <citation type="submission" date="2022-01" db="EMBL/GenBank/DDBJ databases">
        <authorList>
            <person name="King R."/>
        </authorList>
    </citation>
    <scope>NUCLEOTIDE SEQUENCE</scope>
</reference>
<dbReference type="OrthoDB" id="6782940at2759"/>